<dbReference type="AlphaFoldDB" id="A0A2S6NIZ9"/>
<protein>
    <submittedName>
        <fullName evidence="1">Uncharacterized protein</fullName>
    </submittedName>
</protein>
<comment type="caution">
    <text evidence="1">The sequence shown here is derived from an EMBL/GenBank/DDBJ whole genome shotgun (WGS) entry which is preliminary data.</text>
</comment>
<evidence type="ECO:0000313" key="1">
    <source>
        <dbReference type="EMBL" id="PPQ34674.1"/>
    </source>
</evidence>
<evidence type="ECO:0000313" key="2">
    <source>
        <dbReference type="Proteomes" id="UP000239724"/>
    </source>
</evidence>
<proteinExistence type="predicted"/>
<keyword evidence="2" id="KW-1185">Reference proteome</keyword>
<dbReference type="EMBL" id="NHRY01000094">
    <property type="protein sequence ID" value="PPQ34674.1"/>
    <property type="molecule type" value="Genomic_DNA"/>
</dbReference>
<name>A0A2S6NIZ9_RHOGL</name>
<reference evidence="1 2" key="1">
    <citation type="journal article" date="2018" name="Arch. Microbiol.">
        <title>New insights into the metabolic potential of the phototrophic purple bacterium Rhodopila globiformis DSM 161(T) from its draft genome sequence and evidence for a vanadium-dependent nitrogenase.</title>
        <authorList>
            <person name="Imhoff J.F."/>
            <person name="Rahn T."/>
            <person name="Kunzel S."/>
            <person name="Neulinger S.C."/>
        </authorList>
    </citation>
    <scope>NUCLEOTIDE SEQUENCE [LARGE SCALE GENOMIC DNA]</scope>
    <source>
        <strain evidence="1 2">DSM 161</strain>
    </source>
</reference>
<dbReference type="Proteomes" id="UP000239724">
    <property type="component" value="Unassembled WGS sequence"/>
</dbReference>
<sequence>MAGALRRWFVRWMAPIKRQDAKFMIRHPPRAAIKGMTSPATIAWARAAADRFRDLCIPWRLSGP</sequence>
<accession>A0A2S6NIZ9</accession>
<gene>
    <name evidence="1" type="ORF">CCS01_09940</name>
</gene>
<organism evidence="1 2">
    <name type="scientific">Rhodopila globiformis</name>
    <name type="common">Rhodopseudomonas globiformis</name>
    <dbReference type="NCBI Taxonomy" id="1071"/>
    <lineage>
        <taxon>Bacteria</taxon>
        <taxon>Pseudomonadati</taxon>
        <taxon>Pseudomonadota</taxon>
        <taxon>Alphaproteobacteria</taxon>
        <taxon>Acetobacterales</taxon>
        <taxon>Acetobacteraceae</taxon>
        <taxon>Rhodopila</taxon>
    </lineage>
</organism>